<dbReference type="Pfam" id="PF08811">
    <property type="entry name" value="DUF1800"/>
    <property type="match status" value="1"/>
</dbReference>
<protein>
    <submittedName>
        <fullName evidence="1">Uncharacterized protein DUF1800</fullName>
    </submittedName>
</protein>
<dbReference type="EMBL" id="SGXG01000001">
    <property type="protein sequence ID" value="RZS97442.1"/>
    <property type="molecule type" value="Genomic_DNA"/>
</dbReference>
<keyword evidence="2" id="KW-1185">Reference proteome</keyword>
<dbReference type="AlphaFoldDB" id="A0A4Q7PF13"/>
<dbReference type="InterPro" id="IPR014917">
    <property type="entry name" value="DUF1800"/>
</dbReference>
<name>A0A4Q7PF13_9BACT</name>
<evidence type="ECO:0000313" key="2">
    <source>
        <dbReference type="Proteomes" id="UP000292209"/>
    </source>
</evidence>
<organism evidence="1 2">
    <name type="scientific">Cecembia calidifontis</name>
    <dbReference type="NCBI Taxonomy" id="1187080"/>
    <lineage>
        <taxon>Bacteria</taxon>
        <taxon>Pseudomonadati</taxon>
        <taxon>Bacteroidota</taxon>
        <taxon>Cytophagia</taxon>
        <taxon>Cytophagales</taxon>
        <taxon>Cyclobacteriaceae</taxon>
        <taxon>Cecembia</taxon>
    </lineage>
</organism>
<evidence type="ECO:0000313" key="1">
    <source>
        <dbReference type="EMBL" id="RZS97442.1"/>
    </source>
</evidence>
<dbReference type="Proteomes" id="UP000292209">
    <property type="component" value="Unassembled WGS sequence"/>
</dbReference>
<accession>A0A4Q7PF13</accession>
<reference evidence="1 2" key="1">
    <citation type="submission" date="2019-02" db="EMBL/GenBank/DDBJ databases">
        <title>Genomic Encyclopedia of Archaeal and Bacterial Type Strains, Phase II (KMG-II): from individual species to whole genera.</title>
        <authorList>
            <person name="Goeker M."/>
        </authorList>
    </citation>
    <scope>NUCLEOTIDE SEQUENCE [LARGE SCALE GENOMIC DNA]</scope>
    <source>
        <strain evidence="1 2">DSM 21411</strain>
    </source>
</reference>
<sequence length="576" mass="66313">MKEIRSGQFRDVANRYRKVEPEILNIETNGKSSTQPHAPNQRLLEVRDGLEPFTGNFTERHLAHLIKRISFGVTNNEIARFRNSSIDQILNTFFTRPSAYPQPVNNYNNMANGILDPEVETGEPFVNAAFDRDIEGERIISLKTWMIGRIINTQNSSLEKMILFWWHFLPIKLWDVFVSKIAYRYIKMLERNAFGNLKTIIKDLTIDPGMLIFLSGAFNNKDTPDENFARELQELFCIGKGKDARYTEEDVRMTARVLTGWTIDWDSVHETGEPLSFFNPEAHHTGDKRFSAFYGNRVIQGKTGEAGAEELDELLDMIFSNPECAKHLARRIYSFFVTTEITELAERNVIQPLANIIRNNNYDILPALYTLFKSAHFYHPHIIGVVIKNPFDFTLGFWKSFEMTKATNPAEERDMYTGVLWQMANLGMEVGDPPNVAGWPPYYQTPLYDKIWINTYTISRRIFLTDSLVFWGFRLSDRAMANANVLNFVDKLPGVEDPNKLIRESALILLGVDLGTVQFEQVKQVLLSGQEQDYYWTGAWLTYKANPNNALARTTVLNRLNPAFQILLQMAETHLM</sequence>
<proteinExistence type="predicted"/>
<gene>
    <name evidence="1" type="ORF">BC751_3049</name>
</gene>
<comment type="caution">
    <text evidence="1">The sequence shown here is derived from an EMBL/GenBank/DDBJ whole genome shotgun (WGS) entry which is preliminary data.</text>
</comment>
<dbReference type="OrthoDB" id="9772295at2"/>
<dbReference type="RefSeq" id="WP_130276330.1">
    <property type="nucleotide sequence ID" value="NZ_SGXG01000001.1"/>
</dbReference>